<dbReference type="AlphaFoldDB" id="R9GSC5"/>
<dbReference type="NCBIfam" id="TIGR04056">
    <property type="entry name" value="OMP_RagA_SusC"/>
    <property type="match status" value="1"/>
</dbReference>
<dbReference type="GO" id="GO:0044718">
    <property type="term" value="P:siderophore transmembrane transport"/>
    <property type="evidence" value="ECO:0007669"/>
    <property type="project" value="TreeGrafter"/>
</dbReference>
<gene>
    <name evidence="4" type="ORF">ADIARSV_2209</name>
</gene>
<keyword evidence="2" id="KW-0998">Cell outer membrane</keyword>
<accession>R9GSC5</accession>
<dbReference type="InterPro" id="IPR037066">
    <property type="entry name" value="Plug_dom_sf"/>
</dbReference>
<dbReference type="SUPFAM" id="SSF49464">
    <property type="entry name" value="Carboxypeptidase regulatory domain-like"/>
    <property type="match status" value="1"/>
</dbReference>
<dbReference type="InterPro" id="IPR039426">
    <property type="entry name" value="TonB-dep_rcpt-like"/>
</dbReference>
<dbReference type="InterPro" id="IPR008969">
    <property type="entry name" value="CarboxyPept-like_regulatory"/>
</dbReference>
<dbReference type="InterPro" id="IPR012910">
    <property type="entry name" value="Plug_dom"/>
</dbReference>
<dbReference type="Proteomes" id="UP000014174">
    <property type="component" value="Unassembled WGS sequence"/>
</dbReference>
<keyword evidence="2" id="KW-0813">Transport</keyword>
<dbReference type="PROSITE" id="PS52016">
    <property type="entry name" value="TONB_DEPENDENT_REC_3"/>
    <property type="match status" value="1"/>
</dbReference>
<dbReference type="SUPFAM" id="SSF56935">
    <property type="entry name" value="Porins"/>
    <property type="match status" value="1"/>
</dbReference>
<dbReference type="Gene3D" id="2.60.40.1120">
    <property type="entry name" value="Carboxypeptidase-like, regulatory domain"/>
    <property type="match status" value="1"/>
</dbReference>
<dbReference type="Pfam" id="PF13715">
    <property type="entry name" value="CarbopepD_reg_2"/>
    <property type="match status" value="1"/>
</dbReference>
<dbReference type="NCBIfam" id="TIGR04057">
    <property type="entry name" value="SusC_RagA_signa"/>
    <property type="match status" value="1"/>
</dbReference>
<comment type="caution">
    <text evidence="4">The sequence shown here is derived from an EMBL/GenBank/DDBJ whole genome shotgun (WGS) entry which is preliminary data.</text>
</comment>
<keyword evidence="2" id="KW-0472">Membrane</keyword>
<evidence type="ECO:0000256" key="1">
    <source>
        <dbReference type="ARBA" id="ARBA00022729"/>
    </source>
</evidence>
<dbReference type="InterPro" id="IPR023996">
    <property type="entry name" value="TonB-dep_OMP_SusC/RagA"/>
</dbReference>
<dbReference type="GO" id="GO:0009279">
    <property type="term" value="C:cell outer membrane"/>
    <property type="evidence" value="ECO:0007669"/>
    <property type="project" value="UniProtKB-SubCell"/>
</dbReference>
<dbReference type="PANTHER" id="PTHR30069">
    <property type="entry name" value="TONB-DEPENDENT OUTER MEMBRANE RECEPTOR"/>
    <property type="match status" value="1"/>
</dbReference>
<dbReference type="EMBL" id="AQPN01000079">
    <property type="protein sequence ID" value="EOR94611.1"/>
    <property type="molecule type" value="Genomic_DNA"/>
</dbReference>
<dbReference type="InterPro" id="IPR023997">
    <property type="entry name" value="TonB-dep_OMP_SusC/RagA_CS"/>
</dbReference>
<reference evidence="4 5" key="1">
    <citation type="journal article" date="2013" name="Genome Announc.">
        <title>Draft Genome Sequence of Arcticibacter svalbardensis Strain MN12-7T, a Member of the Family Sphingobacteriaceae Isolated from an Arctic Soil Sample.</title>
        <authorList>
            <person name="Shivaji S."/>
            <person name="Ara S."/>
            <person name="Prasad S."/>
            <person name="Manasa B.P."/>
            <person name="Begum Z."/>
            <person name="Singh A."/>
            <person name="Kumar Pinnaka A."/>
        </authorList>
    </citation>
    <scope>NUCLEOTIDE SEQUENCE [LARGE SCALE GENOMIC DNA]</scope>
    <source>
        <strain evidence="4 5">MN12-7</strain>
    </source>
</reference>
<dbReference type="Pfam" id="PF07715">
    <property type="entry name" value="Plug"/>
    <property type="match status" value="1"/>
</dbReference>
<proteinExistence type="inferred from homology"/>
<dbReference type="STRING" id="1150600.ADIARSV_2209"/>
<dbReference type="PANTHER" id="PTHR30069:SF29">
    <property type="entry name" value="HEMOGLOBIN AND HEMOGLOBIN-HAPTOGLOBIN-BINDING PROTEIN 1-RELATED"/>
    <property type="match status" value="1"/>
</dbReference>
<feature type="domain" description="TonB-dependent receptor plug" evidence="3">
    <location>
        <begin position="103"/>
        <end position="211"/>
    </location>
</feature>
<keyword evidence="5" id="KW-1185">Reference proteome</keyword>
<evidence type="ECO:0000259" key="3">
    <source>
        <dbReference type="Pfam" id="PF07715"/>
    </source>
</evidence>
<keyword evidence="1" id="KW-0732">Signal</keyword>
<keyword evidence="2" id="KW-1134">Transmembrane beta strand</keyword>
<name>R9GSC5_9SPHI</name>
<dbReference type="PATRIC" id="fig|1150600.3.peg.2183"/>
<comment type="similarity">
    <text evidence="2">Belongs to the TonB-dependent receptor family.</text>
</comment>
<protein>
    <submittedName>
        <fullName evidence="4">TonB-dependent receptor</fullName>
    </submittedName>
</protein>
<comment type="subcellular location">
    <subcellularLocation>
        <location evidence="2">Cell outer membrane</location>
        <topology evidence="2">Multi-pass membrane protein</topology>
    </subcellularLocation>
</comment>
<evidence type="ECO:0000256" key="2">
    <source>
        <dbReference type="PROSITE-ProRule" id="PRU01360"/>
    </source>
</evidence>
<evidence type="ECO:0000313" key="5">
    <source>
        <dbReference type="Proteomes" id="UP000014174"/>
    </source>
</evidence>
<organism evidence="4 5">
    <name type="scientific">Arcticibacter svalbardensis MN12-7</name>
    <dbReference type="NCBI Taxonomy" id="1150600"/>
    <lineage>
        <taxon>Bacteria</taxon>
        <taxon>Pseudomonadati</taxon>
        <taxon>Bacteroidota</taxon>
        <taxon>Sphingobacteriia</taxon>
        <taxon>Sphingobacteriales</taxon>
        <taxon>Sphingobacteriaceae</taxon>
        <taxon>Arcticibacter</taxon>
    </lineage>
</organism>
<dbReference type="GO" id="GO:0015344">
    <property type="term" value="F:siderophore uptake transmembrane transporter activity"/>
    <property type="evidence" value="ECO:0007669"/>
    <property type="project" value="TreeGrafter"/>
</dbReference>
<sequence length="508" mass="54018">MNLFVAVYAQKNITGKVVDASTNEPIIGASVKIKNTQQGAVTNVNGVFTIPNAPNNSVIVVSYLGYVTQEVSSNSPQPFTIKLAADAQNLSEVVVVGYGERKKESLTGAIEQIKSDVFEDRAVTNVALALQGQTPGLVVSRSSARPGNEGIALQIRGATSVNGGSPLIVIDGAPAFDTNEFYQMNPDDIESISVLKDGAASIYGSRAANGVILVSTKKGKGKLKVEYNTNFRRNSLGLKPPITTYEQYGQMWLDAAKEDGNGDYWNLGETAMRAIANGQSGYYQTAVPSWGKNGLLYIGPADRYDELYGANTGNQHSLSFSGSSATARYRLSMGTAESEGALKTAYDGIKQYTARLNTDFDVTDKFTIGANISIQKNISSSPSSQLGGSLAVQDPPIFPSKNSLGQWYANFGTGGGGTNSIAGTTAGGKDNKDENITKITLNANYDLGYGFSVNANATYNSINSRRDLTFLNVKVYDWDGTPASQGINTTSSIEAEAITKSYQTYGAF</sequence>
<keyword evidence="2" id="KW-0812">Transmembrane</keyword>
<dbReference type="Gene3D" id="2.170.130.10">
    <property type="entry name" value="TonB-dependent receptor, plug domain"/>
    <property type="match status" value="1"/>
</dbReference>
<dbReference type="eggNOG" id="COG4771">
    <property type="taxonomic scope" value="Bacteria"/>
</dbReference>
<keyword evidence="4" id="KW-0675">Receptor</keyword>
<evidence type="ECO:0000313" key="4">
    <source>
        <dbReference type="EMBL" id="EOR94611.1"/>
    </source>
</evidence>